<keyword evidence="1" id="KW-0812">Transmembrane</keyword>
<organism evidence="2 3">
    <name type="scientific">Candidatus Magasanikbacteria bacterium CG10_big_fil_rev_8_21_14_0_10_36_16</name>
    <dbReference type="NCBI Taxonomy" id="1974645"/>
    <lineage>
        <taxon>Bacteria</taxon>
        <taxon>Candidatus Magasanikiibacteriota</taxon>
    </lineage>
</organism>
<proteinExistence type="predicted"/>
<keyword evidence="1" id="KW-1133">Transmembrane helix</keyword>
<dbReference type="EMBL" id="PFBU01000084">
    <property type="protein sequence ID" value="PIR77933.1"/>
    <property type="molecule type" value="Genomic_DNA"/>
</dbReference>
<evidence type="ECO:0008006" key="4">
    <source>
        <dbReference type="Google" id="ProtNLM"/>
    </source>
</evidence>
<accession>A0A2H0TZQ7</accession>
<comment type="caution">
    <text evidence="2">The sequence shown here is derived from an EMBL/GenBank/DDBJ whole genome shotgun (WGS) entry which is preliminary data.</text>
</comment>
<feature type="transmembrane region" description="Helical" evidence="1">
    <location>
        <begin position="18"/>
        <end position="40"/>
    </location>
</feature>
<protein>
    <recommendedName>
        <fullName evidence="4">Baseplate protein J-like domain-containing protein</fullName>
    </recommendedName>
</protein>
<reference evidence="3" key="1">
    <citation type="submission" date="2017-09" db="EMBL/GenBank/DDBJ databases">
        <title>Depth-based differentiation of microbial function through sediment-hosted aquifers and enrichment of novel symbionts in the deep terrestrial subsurface.</title>
        <authorList>
            <person name="Probst A.J."/>
            <person name="Ladd B."/>
            <person name="Jarett J.K."/>
            <person name="Geller-Mcgrath D.E."/>
            <person name="Sieber C.M.K."/>
            <person name="Emerson J.B."/>
            <person name="Anantharaman K."/>
            <person name="Thomas B.C."/>
            <person name="Malmstrom R."/>
            <person name="Stieglmeier M."/>
            <person name="Klingl A."/>
            <person name="Woyke T."/>
            <person name="Ryan C.M."/>
            <person name="Banfield J.F."/>
        </authorList>
    </citation>
    <scope>NUCLEOTIDE SEQUENCE [LARGE SCALE GENOMIC DNA]</scope>
</reference>
<evidence type="ECO:0000313" key="2">
    <source>
        <dbReference type="EMBL" id="PIR77933.1"/>
    </source>
</evidence>
<sequence length="380" mass="41734">MDSTNINSASPSNQPVRFYKFVALTFLIITIVLLGSIIFMSSKRAQITIITKAEPVEINTTIDIDPNQVEAIVPGFVTSTFVEFTKAYSPQGNKTEEDLATGEVTLVNDSNLPQPLVVKTRLLTPAGILFHLKTGVVVPANGQIKAEVYADQKGTGGNIATSTFTIPGLNETKQKIIYAKSDTAMTGGIKTIGVFNQDDLTKAEQSLLADLKKQGSDILSENNSDKKGLFDIVQYTFENDGTLGEETSSFNLTGKATVVAVFYDDTKLKTYAKDMLEKHIVDNSEVLQSANEEPTVVLNQYNFQAGTAKLAVTNSGLVDLDPNSRELQKIMFFGKTEDEVRRYVMALNHVTGVEMNFHPVWNREVPHVASRVDITLRQVQ</sequence>
<dbReference type="Proteomes" id="UP000230852">
    <property type="component" value="Unassembled WGS sequence"/>
</dbReference>
<keyword evidence="1" id="KW-0472">Membrane</keyword>
<dbReference type="AlphaFoldDB" id="A0A2H0TZQ7"/>
<name>A0A2H0TZQ7_9BACT</name>
<evidence type="ECO:0000256" key="1">
    <source>
        <dbReference type="SAM" id="Phobius"/>
    </source>
</evidence>
<gene>
    <name evidence="2" type="ORF">COU28_04470</name>
</gene>
<evidence type="ECO:0000313" key="3">
    <source>
        <dbReference type="Proteomes" id="UP000230852"/>
    </source>
</evidence>